<sequence length="228" mass="24581">MGDLHQSGDFAFADPGDPVAEEVEQVFDFFKGLTWARDRDGEFAGGDHGRISADWRAQELAALLGCDATDLGGDLGVDGRGVDDDSGGVALVGEQPTWTGDDLLKVLGRRDHDEDDVAVGQLDGLIHDLGAFGCHGLGLGSGPVIDRHIMACIKKPSSQRKPHPTSTNPPNLDRTRTRHNQLLQAKVTQSIAVLNHYSRKQKRTSTTLAKLSRIPPLVKGFRSDADNL</sequence>
<name>A0A1J5PIG2_9ZZZZ</name>
<evidence type="ECO:0000313" key="2">
    <source>
        <dbReference type="EMBL" id="OIQ67324.1"/>
    </source>
</evidence>
<proteinExistence type="predicted"/>
<accession>A0A1J5PIG2</accession>
<evidence type="ECO:0000256" key="1">
    <source>
        <dbReference type="SAM" id="MobiDB-lite"/>
    </source>
</evidence>
<reference evidence="2" key="1">
    <citation type="submission" date="2016-10" db="EMBL/GenBank/DDBJ databases">
        <title>Sequence of Gallionella enrichment culture.</title>
        <authorList>
            <person name="Poehlein A."/>
            <person name="Muehling M."/>
            <person name="Daniel R."/>
        </authorList>
    </citation>
    <scope>NUCLEOTIDE SEQUENCE</scope>
</reference>
<dbReference type="EMBL" id="MLJW01006002">
    <property type="protein sequence ID" value="OIQ67324.1"/>
    <property type="molecule type" value="Genomic_DNA"/>
</dbReference>
<comment type="caution">
    <text evidence="2">The sequence shown here is derived from an EMBL/GenBank/DDBJ whole genome shotgun (WGS) entry which is preliminary data.</text>
</comment>
<protein>
    <submittedName>
        <fullName evidence="2">Uncharacterized protein</fullName>
    </submittedName>
</protein>
<gene>
    <name evidence="2" type="ORF">GALL_510970</name>
</gene>
<dbReference type="AlphaFoldDB" id="A0A1J5PIG2"/>
<organism evidence="2">
    <name type="scientific">mine drainage metagenome</name>
    <dbReference type="NCBI Taxonomy" id="410659"/>
    <lineage>
        <taxon>unclassified sequences</taxon>
        <taxon>metagenomes</taxon>
        <taxon>ecological metagenomes</taxon>
    </lineage>
</organism>
<feature type="region of interest" description="Disordered" evidence="1">
    <location>
        <begin position="154"/>
        <end position="175"/>
    </location>
</feature>